<evidence type="ECO:0000313" key="3">
    <source>
        <dbReference type="Proteomes" id="UP000265520"/>
    </source>
</evidence>
<feature type="non-terminal residue" evidence="2">
    <location>
        <position position="85"/>
    </location>
</feature>
<proteinExistence type="predicted"/>
<dbReference type="EMBL" id="LXQA010650879">
    <property type="protein sequence ID" value="MCI64196.1"/>
    <property type="molecule type" value="Genomic_DNA"/>
</dbReference>
<name>A0A392TVQ0_9FABA</name>
<comment type="caution">
    <text evidence="2">The sequence shown here is derived from an EMBL/GenBank/DDBJ whole genome shotgun (WGS) entry which is preliminary data.</text>
</comment>
<sequence>SPVVVKKPCEKKVVCEREEEEIQEKNEGEVEQKNEFEIEEEVTSENEGEVEKQRRIKEDSSDKKSLASESKYQEPSPYARVPFPR</sequence>
<feature type="region of interest" description="Disordered" evidence="1">
    <location>
        <begin position="17"/>
        <end position="85"/>
    </location>
</feature>
<evidence type="ECO:0000256" key="1">
    <source>
        <dbReference type="SAM" id="MobiDB-lite"/>
    </source>
</evidence>
<accession>A0A392TVQ0</accession>
<dbReference type="Proteomes" id="UP000265520">
    <property type="component" value="Unassembled WGS sequence"/>
</dbReference>
<feature type="compositionally biased region" description="Acidic residues" evidence="1">
    <location>
        <begin position="37"/>
        <end position="48"/>
    </location>
</feature>
<feature type="compositionally biased region" description="Basic and acidic residues" evidence="1">
    <location>
        <begin position="49"/>
        <end position="66"/>
    </location>
</feature>
<protein>
    <submittedName>
        <fullName evidence="2">Uncharacterized protein</fullName>
    </submittedName>
</protein>
<keyword evidence="3" id="KW-1185">Reference proteome</keyword>
<organism evidence="2 3">
    <name type="scientific">Trifolium medium</name>
    <dbReference type="NCBI Taxonomy" id="97028"/>
    <lineage>
        <taxon>Eukaryota</taxon>
        <taxon>Viridiplantae</taxon>
        <taxon>Streptophyta</taxon>
        <taxon>Embryophyta</taxon>
        <taxon>Tracheophyta</taxon>
        <taxon>Spermatophyta</taxon>
        <taxon>Magnoliopsida</taxon>
        <taxon>eudicotyledons</taxon>
        <taxon>Gunneridae</taxon>
        <taxon>Pentapetalae</taxon>
        <taxon>rosids</taxon>
        <taxon>fabids</taxon>
        <taxon>Fabales</taxon>
        <taxon>Fabaceae</taxon>
        <taxon>Papilionoideae</taxon>
        <taxon>50 kb inversion clade</taxon>
        <taxon>NPAAA clade</taxon>
        <taxon>Hologalegina</taxon>
        <taxon>IRL clade</taxon>
        <taxon>Trifolieae</taxon>
        <taxon>Trifolium</taxon>
    </lineage>
</organism>
<reference evidence="2 3" key="1">
    <citation type="journal article" date="2018" name="Front. Plant Sci.">
        <title>Red Clover (Trifolium pratense) and Zigzag Clover (T. medium) - A Picture of Genomic Similarities and Differences.</title>
        <authorList>
            <person name="Dluhosova J."/>
            <person name="Istvanek J."/>
            <person name="Nedelnik J."/>
            <person name="Repkova J."/>
        </authorList>
    </citation>
    <scope>NUCLEOTIDE SEQUENCE [LARGE SCALE GENOMIC DNA]</scope>
    <source>
        <strain evidence="3">cv. 10/8</strain>
        <tissue evidence="2">Leaf</tissue>
    </source>
</reference>
<feature type="non-terminal residue" evidence="2">
    <location>
        <position position="1"/>
    </location>
</feature>
<evidence type="ECO:0000313" key="2">
    <source>
        <dbReference type="EMBL" id="MCI64196.1"/>
    </source>
</evidence>
<feature type="compositionally biased region" description="Basic and acidic residues" evidence="1">
    <location>
        <begin position="23"/>
        <end position="36"/>
    </location>
</feature>
<dbReference type="AlphaFoldDB" id="A0A392TVQ0"/>